<dbReference type="InterPro" id="IPR029058">
    <property type="entry name" value="AB_hydrolase_fold"/>
</dbReference>
<keyword evidence="1" id="KW-0732">Signal</keyword>
<dbReference type="Gene3D" id="3.40.50.1820">
    <property type="entry name" value="alpha/beta hydrolase"/>
    <property type="match status" value="1"/>
</dbReference>
<evidence type="ECO:0000259" key="4">
    <source>
        <dbReference type="Pfam" id="PF01764"/>
    </source>
</evidence>
<gene>
    <name evidence="5" type="ORF">IFR04_014431</name>
</gene>
<dbReference type="PANTHER" id="PTHR46640:SF1">
    <property type="entry name" value="FUNGAL LIPASE-LIKE DOMAIN-CONTAINING PROTEIN-RELATED"/>
    <property type="match status" value="1"/>
</dbReference>
<name>A0A8H7VZH9_9HELO</name>
<dbReference type="SUPFAM" id="SSF53474">
    <property type="entry name" value="alpha/beta-Hydrolases"/>
    <property type="match status" value="1"/>
</dbReference>
<accession>A0A8H7VZH9</accession>
<proteinExistence type="predicted"/>
<dbReference type="InterPro" id="IPR002921">
    <property type="entry name" value="Fungal_lipase-type"/>
</dbReference>
<evidence type="ECO:0000256" key="3">
    <source>
        <dbReference type="SAM" id="MobiDB-lite"/>
    </source>
</evidence>
<feature type="region of interest" description="Disordered" evidence="3">
    <location>
        <begin position="208"/>
        <end position="233"/>
    </location>
</feature>
<organism evidence="5 6">
    <name type="scientific">Cadophora malorum</name>
    <dbReference type="NCBI Taxonomy" id="108018"/>
    <lineage>
        <taxon>Eukaryota</taxon>
        <taxon>Fungi</taxon>
        <taxon>Dikarya</taxon>
        <taxon>Ascomycota</taxon>
        <taxon>Pezizomycotina</taxon>
        <taxon>Leotiomycetes</taxon>
        <taxon>Helotiales</taxon>
        <taxon>Ploettnerulaceae</taxon>
        <taxon>Cadophora</taxon>
    </lineage>
</organism>
<sequence length="530" mass="59536">MKPSDSKGHVSVPVHLIAASHRCGCTMMHKTKPPSTTPPQHPDRLSPSTRERIDYVTDPPKMLHSSITTTLLASIITVIAAHPSPHPRDTTATPILTPNEPITHPSNISVSLFAELEELARIVDISYCVGTTGISKPFLCASRCDEFPDFELVDTFNTGPLMSDSCGYIVLDHGTGRLGKGRILIVFRGTYSIANTIVDLSTVPQEYVPYPDNPDNSSESDGQHQRPDLRREEKHRFSWRDLLPGRWRGKQMVVQQEQVKVEGKHEEVKCTNCTVHTGFWTSWQNTRPFILPHIKLLHEKYPDYRLDLVGHSLGGAVAALAGMEFDSMGFKPTVTTFGEPKVGNSGLRSHIDATFNLPSEHDSHSKKGELKSGRYRRVTHVDDPVPLLPLQEWGYRSHAGEHFISKAALQPALNDIRLCYGDEDTECISSAEVEESWFKHEEANDAVDAYNEADGDVEFESQGGEEIGIEKRWGIPIPARYKMWQLFFAHRDYFWRLGLCVPGGDPLDWGRDKYKFGDEDKGAELEREEL</sequence>
<dbReference type="Proteomes" id="UP000664132">
    <property type="component" value="Unassembled WGS sequence"/>
</dbReference>
<dbReference type="EMBL" id="JAFJYH010000378">
    <property type="protein sequence ID" value="KAG4412436.1"/>
    <property type="molecule type" value="Genomic_DNA"/>
</dbReference>
<evidence type="ECO:0000313" key="6">
    <source>
        <dbReference type="Proteomes" id="UP000664132"/>
    </source>
</evidence>
<reference evidence="5" key="1">
    <citation type="submission" date="2021-02" db="EMBL/GenBank/DDBJ databases">
        <title>Genome sequence Cadophora malorum strain M34.</title>
        <authorList>
            <person name="Stefanovic E."/>
            <person name="Vu D."/>
            <person name="Scully C."/>
            <person name="Dijksterhuis J."/>
            <person name="Roader J."/>
            <person name="Houbraken J."/>
        </authorList>
    </citation>
    <scope>NUCLEOTIDE SEQUENCE</scope>
    <source>
        <strain evidence="5">M34</strain>
    </source>
</reference>
<dbReference type="PANTHER" id="PTHR46640">
    <property type="entry name" value="TRIACYLGLYCEROL LIPASE, PUTATIVE (AFU_ORTHOLOGUE AFUA_6G06510)-RELATED"/>
    <property type="match status" value="1"/>
</dbReference>
<dbReference type="Pfam" id="PF01764">
    <property type="entry name" value="Lipase_3"/>
    <property type="match status" value="1"/>
</dbReference>
<feature type="region of interest" description="Disordered" evidence="3">
    <location>
        <begin position="27"/>
        <end position="48"/>
    </location>
</feature>
<dbReference type="OrthoDB" id="438440at2759"/>
<keyword evidence="2" id="KW-0378">Hydrolase</keyword>
<keyword evidence="6" id="KW-1185">Reference proteome</keyword>
<dbReference type="CDD" id="cd00519">
    <property type="entry name" value="Lipase_3"/>
    <property type="match status" value="1"/>
</dbReference>
<feature type="domain" description="Fungal lipase-type" evidence="4">
    <location>
        <begin position="255"/>
        <end position="391"/>
    </location>
</feature>
<feature type="compositionally biased region" description="Basic and acidic residues" evidence="3">
    <location>
        <begin position="221"/>
        <end position="233"/>
    </location>
</feature>
<evidence type="ECO:0000313" key="5">
    <source>
        <dbReference type="EMBL" id="KAG4412436.1"/>
    </source>
</evidence>
<evidence type="ECO:0000256" key="2">
    <source>
        <dbReference type="ARBA" id="ARBA00022801"/>
    </source>
</evidence>
<dbReference type="InterPro" id="IPR051299">
    <property type="entry name" value="AB_hydrolase_lip/est"/>
</dbReference>
<comment type="caution">
    <text evidence="5">The sequence shown here is derived from an EMBL/GenBank/DDBJ whole genome shotgun (WGS) entry which is preliminary data.</text>
</comment>
<dbReference type="AlphaFoldDB" id="A0A8H7VZH9"/>
<dbReference type="GO" id="GO:0006629">
    <property type="term" value="P:lipid metabolic process"/>
    <property type="evidence" value="ECO:0007669"/>
    <property type="project" value="InterPro"/>
</dbReference>
<dbReference type="GO" id="GO:0016787">
    <property type="term" value="F:hydrolase activity"/>
    <property type="evidence" value="ECO:0007669"/>
    <property type="project" value="UniProtKB-KW"/>
</dbReference>
<evidence type="ECO:0000256" key="1">
    <source>
        <dbReference type="ARBA" id="ARBA00022729"/>
    </source>
</evidence>
<protein>
    <recommendedName>
        <fullName evidence="4">Fungal lipase-type domain-containing protein</fullName>
    </recommendedName>
</protein>